<dbReference type="EC" id="3.6.1.8" evidence="3"/>
<dbReference type="PANTHER" id="PTHR30522">
    <property type="entry name" value="NUCLEOSIDE TRIPHOSPHATE PYROPHOSPHOHYDROLASE"/>
    <property type="match status" value="1"/>
</dbReference>
<dbReference type="GO" id="GO:0006203">
    <property type="term" value="P:dGTP catabolic process"/>
    <property type="evidence" value="ECO:0007669"/>
    <property type="project" value="TreeGrafter"/>
</dbReference>
<dbReference type="CDD" id="cd11528">
    <property type="entry name" value="NTP-PPase_MazG_Nterm"/>
    <property type="match status" value="1"/>
</dbReference>
<dbReference type="KEGG" id="orm:HTY61_06705"/>
<dbReference type="InterPro" id="IPR011551">
    <property type="entry name" value="NTP_PyrPHydrolase_MazG"/>
</dbReference>
<dbReference type="Gene3D" id="1.10.287.1080">
    <property type="entry name" value="MazG-like"/>
    <property type="match status" value="2"/>
</dbReference>
<sequence>MEPSRDISRLLEIMARLRDPETGCPWDVEQTFETIVPYTIEEAYEVADAIERGDMVDLPDELGDLLLQVVFHARMAEEAGHFDFGDVVEAITKKMIRRHPHVFGDESVRGRKLAKGMWEKIKAEEKAEKAARYAAARKAAGQSEGEPPSLLDDVPRALPALIRAIKLQRKAARVGFDWDTAPPILDKIEEEIGELREVMESGEQDKVREEYGDLLFALVNLGRHLDVEPEAALEAANLKFFTRFRYIEKALAAGGRDPAAATLDEMEALWQQAKTAARPDGGDSG</sequence>
<gene>
    <name evidence="6" type="primary">mazG</name>
    <name evidence="6" type="ORF">HTY61_06705</name>
</gene>
<dbReference type="PANTHER" id="PTHR30522:SF0">
    <property type="entry name" value="NUCLEOSIDE TRIPHOSPHATE PYROPHOSPHOHYDROLASE"/>
    <property type="match status" value="1"/>
</dbReference>
<dbReference type="NCBIfam" id="NF007113">
    <property type="entry name" value="PRK09562.1"/>
    <property type="match status" value="1"/>
</dbReference>
<dbReference type="AlphaFoldDB" id="A0A6N1VB69"/>
<organism evidence="6 7">
    <name type="scientific">Oricola thermophila</name>
    <dbReference type="NCBI Taxonomy" id="2742145"/>
    <lineage>
        <taxon>Bacteria</taxon>
        <taxon>Pseudomonadati</taxon>
        <taxon>Pseudomonadota</taxon>
        <taxon>Alphaproteobacteria</taxon>
        <taxon>Hyphomicrobiales</taxon>
        <taxon>Ahrensiaceae</taxon>
        <taxon>Oricola</taxon>
    </lineage>
</organism>
<dbReference type="EMBL" id="CP054836">
    <property type="protein sequence ID" value="QKV18164.1"/>
    <property type="molecule type" value="Genomic_DNA"/>
</dbReference>
<keyword evidence="6" id="KW-0378">Hydrolase</keyword>
<keyword evidence="7" id="KW-1185">Reference proteome</keyword>
<dbReference type="GO" id="GO:0006950">
    <property type="term" value="P:response to stress"/>
    <property type="evidence" value="ECO:0007669"/>
    <property type="project" value="UniProtKB-ARBA"/>
</dbReference>
<dbReference type="GO" id="GO:0046076">
    <property type="term" value="P:dTTP catabolic process"/>
    <property type="evidence" value="ECO:0007669"/>
    <property type="project" value="TreeGrafter"/>
</dbReference>
<evidence type="ECO:0000256" key="3">
    <source>
        <dbReference type="ARBA" id="ARBA00066372"/>
    </source>
</evidence>
<feature type="domain" description="NTP pyrophosphohydrolase MazG-like" evidence="5">
    <location>
        <begin position="185"/>
        <end position="224"/>
    </location>
</feature>
<comment type="similarity">
    <text evidence="2">Belongs to the nucleoside triphosphate pyrophosphohydrolase family.</text>
</comment>
<dbReference type="FunFam" id="1.10.287.1080:FF:000001">
    <property type="entry name" value="Nucleoside triphosphate pyrophosphohydrolase"/>
    <property type="match status" value="1"/>
</dbReference>
<dbReference type="GO" id="GO:0046047">
    <property type="term" value="P:TTP catabolic process"/>
    <property type="evidence" value="ECO:0007669"/>
    <property type="project" value="TreeGrafter"/>
</dbReference>
<dbReference type="RefSeq" id="WP_175276060.1">
    <property type="nucleotide sequence ID" value="NZ_CP054836.1"/>
</dbReference>
<dbReference type="GO" id="GO:0046052">
    <property type="term" value="P:UTP catabolic process"/>
    <property type="evidence" value="ECO:0007669"/>
    <property type="project" value="TreeGrafter"/>
</dbReference>
<reference evidence="6 7" key="1">
    <citation type="submission" date="2020-06" db="EMBL/GenBank/DDBJ databases">
        <title>Oricola thermophila sp. nov. isolated from a tidal sediments.</title>
        <authorList>
            <person name="Kwon K.K."/>
            <person name="Yang S.-H."/>
            <person name="Park M.-J."/>
        </authorList>
    </citation>
    <scope>NUCLEOTIDE SEQUENCE [LARGE SCALE GENOMIC DNA]</scope>
    <source>
        <strain evidence="6 7">MEBiC13590</strain>
    </source>
</reference>
<evidence type="ECO:0000256" key="4">
    <source>
        <dbReference type="ARBA" id="ARBA00074799"/>
    </source>
</evidence>
<dbReference type="GO" id="GO:0047693">
    <property type="term" value="F:ATP diphosphatase activity"/>
    <property type="evidence" value="ECO:0007669"/>
    <property type="project" value="UniProtKB-EC"/>
</dbReference>
<protein>
    <recommendedName>
        <fullName evidence="4">Nucleoside triphosphate pyrophosphohydrolase</fullName>
        <ecNumber evidence="3">3.6.1.8</ecNumber>
    </recommendedName>
</protein>
<comment type="catalytic activity">
    <reaction evidence="1">
        <text>ATP + H2O = AMP + diphosphate + H(+)</text>
        <dbReference type="Rhea" id="RHEA:14245"/>
        <dbReference type="ChEBI" id="CHEBI:15377"/>
        <dbReference type="ChEBI" id="CHEBI:15378"/>
        <dbReference type="ChEBI" id="CHEBI:30616"/>
        <dbReference type="ChEBI" id="CHEBI:33019"/>
        <dbReference type="ChEBI" id="CHEBI:456215"/>
        <dbReference type="EC" id="3.6.1.8"/>
    </reaction>
</comment>
<dbReference type="NCBIfam" id="TIGR00444">
    <property type="entry name" value="mazG"/>
    <property type="match status" value="1"/>
</dbReference>
<dbReference type="CDD" id="cd11529">
    <property type="entry name" value="NTP-PPase_MazG_Cterm"/>
    <property type="match status" value="1"/>
</dbReference>
<feature type="domain" description="NTP pyrophosphohydrolase MazG-like" evidence="5">
    <location>
        <begin position="30"/>
        <end position="103"/>
    </location>
</feature>
<dbReference type="Proteomes" id="UP000509367">
    <property type="component" value="Chromosome"/>
</dbReference>
<evidence type="ECO:0000256" key="1">
    <source>
        <dbReference type="ARBA" id="ARBA00052141"/>
    </source>
</evidence>
<evidence type="ECO:0000313" key="6">
    <source>
        <dbReference type="EMBL" id="QKV18164.1"/>
    </source>
</evidence>
<dbReference type="InterPro" id="IPR048011">
    <property type="entry name" value="NTP-PPase_MazG-like_C"/>
</dbReference>
<evidence type="ECO:0000256" key="2">
    <source>
        <dbReference type="ARBA" id="ARBA00061115"/>
    </source>
</evidence>
<dbReference type="FunFam" id="1.10.287.1080:FF:000003">
    <property type="entry name" value="Nucleoside triphosphate pyrophosphohydrolase"/>
    <property type="match status" value="1"/>
</dbReference>
<accession>A0A6N1VB69</accession>
<dbReference type="SUPFAM" id="SSF101386">
    <property type="entry name" value="all-alpha NTP pyrophosphatases"/>
    <property type="match status" value="2"/>
</dbReference>
<dbReference type="GO" id="GO:0046061">
    <property type="term" value="P:dATP catabolic process"/>
    <property type="evidence" value="ECO:0007669"/>
    <property type="project" value="TreeGrafter"/>
</dbReference>
<dbReference type="Pfam" id="PF03819">
    <property type="entry name" value="MazG"/>
    <property type="match status" value="2"/>
</dbReference>
<dbReference type="GO" id="GO:0046081">
    <property type="term" value="P:dUTP catabolic process"/>
    <property type="evidence" value="ECO:0007669"/>
    <property type="project" value="TreeGrafter"/>
</dbReference>
<dbReference type="InterPro" id="IPR048015">
    <property type="entry name" value="NTP-PPase_MazG-like_N"/>
</dbReference>
<evidence type="ECO:0000259" key="5">
    <source>
        <dbReference type="Pfam" id="PF03819"/>
    </source>
</evidence>
<dbReference type="InterPro" id="IPR004518">
    <property type="entry name" value="MazG-like_dom"/>
</dbReference>
<proteinExistence type="inferred from homology"/>
<name>A0A6N1VB69_9HYPH</name>
<evidence type="ECO:0000313" key="7">
    <source>
        <dbReference type="Proteomes" id="UP000509367"/>
    </source>
</evidence>